<sequence length="44" mass="5349">MFKNITRRFYCLIKLLKIRYFVTNTDNRYLFAFPSAMKVLSEPV</sequence>
<reference evidence="1 2" key="1">
    <citation type="submission" date="2016-11" db="EMBL/GenBank/DDBJ databases">
        <authorList>
            <person name="Jaros S."/>
            <person name="Januszkiewicz K."/>
            <person name="Wedrychowicz H."/>
        </authorList>
    </citation>
    <scope>NUCLEOTIDE SEQUENCE [LARGE SCALE GENOMIC DNA]</scope>
    <source>
        <strain evidence="1 2">KHT3</strain>
    </source>
</reference>
<proteinExistence type="predicted"/>
<name>A0A1M6SLC8_XYLRU</name>
<evidence type="ECO:0000313" key="2">
    <source>
        <dbReference type="Proteomes" id="UP000184130"/>
    </source>
</evidence>
<dbReference type="AlphaFoldDB" id="A0A1M6SLC8"/>
<organism evidence="1 2">
    <name type="scientific">Xylanibacter ruminicola</name>
    <name type="common">Prevotella ruminicola</name>
    <dbReference type="NCBI Taxonomy" id="839"/>
    <lineage>
        <taxon>Bacteria</taxon>
        <taxon>Pseudomonadati</taxon>
        <taxon>Bacteroidota</taxon>
        <taxon>Bacteroidia</taxon>
        <taxon>Bacteroidales</taxon>
        <taxon>Prevotellaceae</taxon>
        <taxon>Xylanibacter</taxon>
    </lineage>
</organism>
<protein>
    <submittedName>
        <fullName evidence="1">Uncharacterized protein</fullName>
    </submittedName>
</protein>
<accession>A0A1M6SLC8</accession>
<gene>
    <name evidence="1" type="ORF">SAMN05216463_103247</name>
</gene>
<dbReference type="Proteomes" id="UP000184130">
    <property type="component" value="Unassembled WGS sequence"/>
</dbReference>
<dbReference type="EMBL" id="FRBD01000003">
    <property type="protein sequence ID" value="SHK45456.1"/>
    <property type="molecule type" value="Genomic_DNA"/>
</dbReference>
<evidence type="ECO:0000313" key="1">
    <source>
        <dbReference type="EMBL" id="SHK45456.1"/>
    </source>
</evidence>